<protein>
    <recommendedName>
        <fullName evidence="3">Alpha-galactosidase A</fullName>
    </recommendedName>
</protein>
<dbReference type="Pfam" id="PF06293">
    <property type="entry name" value="Kdo"/>
    <property type="match status" value="1"/>
</dbReference>
<dbReference type="OrthoDB" id="2687876at2759"/>
<proteinExistence type="predicted"/>
<dbReference type="EMBL" id="ML977175">
    <property type="protein sequence ID" value="KAF1983435.1"/>
    <property type="molecule type" value="Genomic_DNA"/>
</dbReference>
<dbReference type="AlphaFoldDB" id="A0A6G1GR71"/>
<dbReference type="InterPro" id="IPR011009">
    <property type="entry name" value="Kinase-like_dom_sf"/>
</dbReference>
<name>A0A6G1GR71_9PEZI</name>
<evidence type="ECO:0008006" key="3">
    <source>
        <dbReference type="Google" id="ProtNLM"/>
    </source>
</evidence>
<dbReference type="Proteomes" id="UP000800041">
    <property type="component" value="Unassembled WGS sequence"/>
</dbReference>
<accession>A0A6G1GR71</accession>
<sequence>MSARPTVSILPPSEDAHNNCGELRLLIHEKQVKYLFVDSTFCEAKNVRFGEDVLRLLPPMPPGDWNWGSVTYNRLTKKSNLAVRKKFFPRVHHVWHYLSINHLEFEIVEMIKSNVWVVTAPRFPEPVILKITKNNDQGITAIDKETEAYSWIEGSGVGPKFLGHVHEEGRVIGFVIEKVEGIHPYMNQHSEQTRAAMGKLHALGVRHCDLNACNVLVREDKAVIIDFETANKTNDQKLLEKEAADWVEKMTPK</sequence>
<dbReference type="Gene3D" id="1.10.510.10">
    <property type="entry name" value="Transferase(Phosphotransferase) domain 1"/>
    <property type="match status" value="1"/>
</dbReference>
<keyword evidence="2" id="KW-1185">Reference proteome</keyword>
<evidence type="ECO:0000313" key="2">
    <source>
        <dbReference type="Proteomes" id="UP000800041"/>
    </source>
</evidence>
<gene>
    <name evidence="1" type="ORF">K402DRAFT_338380</name>
</gene>
<reference evidence="1" key="1">
    <citation type="journal article" date="2020" name="Stud. Mycol.">
        <title>101 Dothideomycetes genomes: a test case for predicting lifestyles and emergence of pathogens.</title>
        <authorList>
            <person name="Haridas S."/>
            <person name="Albert R."/>
            <person name="Binder M."/>
            <person name="Bloem J."/>
            <person name="Labutti K."/>
            <person name="Salamov A."/>
            <person name="Andreopoulos B."/>
            <person name="Baker S."/>
            <person name="Barry K."/>
            <person name="Bills G."/>
            <person name="Bluhm B."/>
            <person name="Cannon C."/>
            <person name="Castanera R."/>
            <person name="Culley D."/>
            <person name="Daum C."/>
            <person name="Ezra D."/>
            <person name="Gonzalez J."/>
            <person name="Henrissat B."/>
            <person name="Kuo A."/>
            <person name="Liang C."/>
            <person name="Lipzen A."/>
            <person name="Lutzoni F."/>
            <person name="Magnuson J."/>
            <person name="Mondo S."/>
            <person name="Nolan M."/>
            <person name="Ohm R."/>
            <person name="Pangilinan J."/>
            <person name="Park H.-J."/>
            <person name="Ramirez L."/>
            <person name="Alfaro M."/>
            <person name="Sun H."/>
            <person name="Tritt A."/>
            <person name="Yoshinaga Y."/>
            <person name="Zwiers L.-H."/>
            <person name="Turgeon B."/>
            <person name="Goodwin S."/>
            <person name="Spatafora J."/>
            <person name="Crous P."/>
            <person name="Grigoriev I."/>
        </authorList>
    </citation>
    <scope>NUCLEOTIDE SEQUENCE</scope>
    <source>
        <strain evidence="1">CBS 113979</strain>
    </source>
</reference>
<evidence type="ECO:0000313" key="1">
    <source>
        <dbReference type="EMBL" id="KAF1983435.1"/>
    </source>
</evidence>
<organism evidence="1 2">
    <name type="scientific">Aulographum hederae CBS 113979</name>
    <dbReference type="NCBI Taxonomy" id="1176131"/>
    <lineage>
        <taxon>Eukaryota</taxon>
        <taxon>Fungi</taxon>
        <taxon>Dikarya</taxon>
        <taxon>Ascomycota</taxon>
        <taxon>Pezizomycotina</taxon>
        <taxon>Dothideomycetes</taxon>
        <taxon>Pleosporomycetidae</taxon>
        <taxon>Aulographales</taxon>
        <taxon>Aulographaceae</taxon>
    </lineage>
</organism>
<dbReference type="SUPFAM" id="SSF56112">
    <property type="entry name" value="Protein kinase-like (PK-like)"/>
    <property type="match status" value="1"/>
</dbReference>